<comment type="subcellular location">
    <subcellularLocation>
        <location evidence="1">Membrane</location>
        <topology evidence="1">Multi-pass membrane protein</topology>
    </subcellularLocation>
</comment>
<reference evidence="6" key="3">
    <citation type="submission" date="2025-09" db="UniProtKB">
        <authorList>
            <consortium name="Ensembl"/>
        </authorList>
    </citation>
    <scope>IDENTIFICATION</scope>
</reference>
<evidence type="ECO:0000256" key="3">
    <source>
        <dbReference type="ARBA" id="ARBA00022989"/>
    </source>
</evidence>
<evidence type="ECO:0000313" key="6">
    <source>
        <dbReference type="Ensembl" id="ENSSSUP00005035971.1"/>
    </source>
</evidence>
<evidence type="ECO:0000256" key="2">
    <source>
        <dbReference type="ARBA" id="ARBA00022692"/>
    </source>
</evidence>
<reference evidence="6 7" key="1">
    <citation type="submission" date="2019-05" db="EMBL/GenBank/DDBJ databases">
        <title>A Chromosome-scale Meerkat (S. suricatta) Genome Assembly.</title>
        <authorList>
            <person name="Dudchenko O."/>
            <person name="Lieberman Aiden E."/>
            <person name="Tung J."/>
            <person name="Barreiro L.B."/>
            <person name="Clutton-Brock T.H."/>
        </authorList>
    </citation>
    <scope>NUCLEOTIDE SEQUENCE [LARGE SCALE GENOMIC DNA]</scope>
</reference>
<dbReference type="InterPro" id="IPR036259">
    <property type="entry name" value="MFS_trans_sf"/>
</dbReference>
<keyword evidence="3" id="KW-1133">Transmembrane helix</keyword>
<evidence type="ECO:0000256" key="4">
    <source>
        <dbReference type="ARBA" id="ARBA00023136"/>
    </source>
</evidence>
<feature type="region of interest" description="Disordered" evidence="5">
    <location>
        <begin position="19"/>
        <end position="44"/>
    </location>
</feature>
<accession>A0A673VR97</accession>
<organism evidence="6 7">
    <name type="scientific">Suricata suricatta</name>
    <name type="common">Meerkat</name>
    <dbReference type="NCBI Taxonomy" id="37032"/>
    <lineage>
        <taxon>Eukaryota</taxon>
        <taxon>Metazoa</taxon>
        <taxon>Chordata</taxon>
        <taxon>Craniata</taxon>
        <taxon>Vertebrata</taxon>
        <taxon>Euteleostomi</taxon>
        <taxon>Mammalia</taxon>
        <taxon>Eutheria</taxon>
        <taxon>Laurasiatheria</taxon>
        <taxon>Carnivora</taxon>
        <taxon>Feliformia</taxon>
        <taxon>Herpestidae</taxon>
        <taxon>Suricata</taxon>
    </lineage>
</organism>
<dbReference type="GO" id="GO:0016020">
    <property type="term" value="C:membrane"/>
    <property type="evidence" value="ECO:0007669"/>
    <property type="project" value="UniProtKB-SubCell"/>
</dbReference>
<evidence type="ECO:0000256" key="5">
    <source>
        <dbReference type="SAM" id="MobiDB-lite"/>
    </source>
</evidence>
<keyword evidence="4" id="KW-0472">Membrane</keyword>
<dbReference type="AlphaFoldDB" id="A0A673VR97"/>
<feature type="region of interest" description="Disordered" evidence="5">
    <location>
        <begin position="485"/>
        <end position="509"/>
    </location>
</feature>
<evidence type="ECO:0000256" key="1">
    <source>
        <dbReference type="ARBA" id="ARBA00004141"/>
    </source>
</evidence>
<name>A0A673VR97_SURSU</name>
<keyword evidence="7" id="KW-1185">Reference proteome</keyword>
<reference evidence="6" key="2">
    <citation type="submission" date="2025-08" db="UniProtKB">
        <authorList>
            <consortium name="Ensembl"/>
        </authorList>
    </citation>
    <scope>IDENTIFICATION</scope>
</reference>
<dbReference type="OMA" id="AYNISSR"/>
<dbReference type="Ensembl" id="ENSSSUT00005040966.1">
    <property type="protein sequence ID" value="ENSSSUP00005035971.1"/>
    <property type="gene ID" value="ENSSSUG00005023031.1"/>
</dbReference>
<evidence type="ECO:0000313" key="7">
    <source>
        <dbReference type="Proteomes" id="UP000472268"/>
    </source>
</evidence>
<protein>
    <submittedName>
        <fullName evidence="6">Solute carrier family 22 member 8</fullName>
    </submittedName>
</protein>
<sequence>MTSSWDRVRSRRPFQSLNPVLLDAPYPGPGQPQPAADLPTCPLSHPCRPPPNRLHGALGAPQETCLRFTYSPNASLPNDTTGAIESCLDSWAYDPSTTDPVVPEWDLVCGSSKLKEVGTVIGGIHFLSLNYRFGHKPILACSYLLLAASGSSAVFCPNLHLYLAFRPLSGCAELCVACVPIQMQAITSTLTGHFYTGGQFILTGLAYVIRQWRWLQLTVSIPFFAFFLLSWPPPSVTWAKVRMLDGPVWEFSKALKILRQVAALDGKKEEGEKLTMEELKLSLQKEISMAKAKYSITPVWLLVPINPSLPLGFSTGFTYYSLAMSVAEFGVNLYFLQLISGGVDFLAKFINILSINHLGPPCFLPAADLQTLRTVLAVFGKRQLSSSFSCLFLYSSELLPIPALNSPRQTGMSISNLWTHVGSLMAPLVKITGEWQLFIPKVIFGSIALPGGSAALFLPETLHRPLPENIEDVLAGKGTKVGTRKGKKASQRIPLQPCGPAWTPAEGNK</sequence>
<proteinExistence type="predicted"/>
<dbReference type="SUPFAM" id="SSF103473">
    <property type="entry name" value="MFS general substrate transporter"/>
    <property type="match status" value="1"/>
</dbReference>
<dbReference type="Gene3D" id="1.20.1250.20">
    <property type="entry name" value="MFS general substrate transporter like domains"/>
    <property type="match status" value="1"/>
</dbReference>
<dbReference type="Proteomes" id="UP000472268">
    <property type="component" value="Chromosome 11"/>
</dbReference>
<dbReference type="PANTHER" id="PTHR24064">
    <property type="entry name" value="SOLUTE CARRIER FAMILY 22 MEMBER"/>
    <property type="match status" value="1"/>
</dbReference>
<keyword evidence="2" id="KW-0812">Transmembrane</keyword>